<reference evidence="5 6" key="1">
    <citation type="journal article" date="2008" name="Nature">
        <title>The Phaeodactylum genome reveals the evolutionary history of diatom genomes.</title>
        <authorList>
            <person name="Bowler C."/>
            <person name="Allen A.E."/>
            <person name="Badger J.H."/>
            <person name="Grimwood J."/>
            <person name="Jabbari K."/>
            <person name="Kuo A."/>
            <person name="Maheswari U."/>
            <person name="Martens C."/>
            <person name="Maumus F."/>
            <person name="Otillar R.P."/>
            <person name="Rayko E."/>
            <person name="Salamov A."/>
            <person name="Vandepoele K."/>
            <person name="Beszteri B."/>
            <person name="Gruber A."/>
            <person name="Heijde M."/>
            <person name="Katinka M."/>
            <person name="Mock T."/>
            <person name="Valentin K."/>
            <person name="Verret F."/>
            <person name="Berges J.A."/>
            <person name="Brownlee C."/>
            <person name="Cadoret J.P."/>
            <person name="Chiovitti A."/>
            <person name="Choi C.J."/>
            <person name="Coesel S."/>
            <person name="De Martino A."/>
            <person name="Detter J.C."/>
            <person name="Durkin C."/>
            <person name="Falciatore A."/>
            <person name="Fournet J."/>
            <person name="Haruta M."/>
            <person name="Huysman M.J."/>
            <person name="Jenkins B.D."/>
            <person name="Jiroutova K."/>
            <person name="Jorgensen R.E."/>
            <person name="Joubert Y."/>
            <person name="Kaplan A."/>
            <person name="Kroger N."/>
            <person name="Kroth P.G."/>
            <person name="La Roche J."/>
            <person name="Lindquist E."/>
            <person name="Lommer M."/>
            <person name="Martin-Jezequel V."/>
            <person name="Lopez P.J."/>
            <person name="Lucas S."/>
            <person name="Mangogna M."/>
            <person name="McGinnis K."/>
            <person name="Medlin L.K."/>
            <person name="Montsant A."/>
            <person name="Oudot-Le Secq M.P."/>
            <person name="Napoli C."/>
            <person name="Obornik M."/>
            <person name="Parker M.S."/>
            <person name="Petit J.L."/>
            <person name="Porcel B.M."/>
            <person name="Poulsen N."/>
            <person name="Robison M."/>
            <person name="Rychlewski L."/>
            <person name="Rynearson T.A."/>
            <person name="Schmutz J."/>
            <person name="Shapiro H."/>
            <person name="Siaut M."/>
            <person name="Stanley M."/>
            <person name="Sussman M.R."/>
            <person name="Taylor A.R."/>
            <person name="Vardi A."/>
            <person name="von Dassow P."/>
            <person name="Vyverman W."/>
            <person name="Willis A."/>
            <person name="Wyrwicz L.S."/>
            <person name="Rokhsar D.S."/>
            <person name="Weissenbach J."/>
            <person name="Armbrust E.V."/>
            <person name="Green B.R."/>
            <person name="Van de Peer Y."/>
            <person name="Grigoriev I.V."/>
        </authorList>
    </citation>
    <scope>NUCLEOTIDE SEQUENCE [LARGE SCALE GENOMIC DNA]</scope>
    <source>
        <strain evidence="5 6">CCAP 1055/1</strain>
    </source>
</reference>
<dbReference type="InterPro" id="IPR003877">
    <property type="entry name" value="SPRY_dom"/>
</dbReference>
<feature type="region of interest" description="Disordered" evidence="3">
    <location>
        <begin position="666"/>
        <end position="687"/>
    </location>
</feature>
<dbReference type="InterPro" id="IPR013320">
    <property type="entry name" value="ConA-like_dom_sf"/>
</dbReference>
<dbReference type="eggNOG" id="KOG2626">
    <property type="taxonomic scope" value="Eukaryota"/>
</dbReference>
<dbReference type="SUPFAM" id="SSF49899">
    <property type="entry name" value="Concanavalin A-like lectins/glucanases"/>
    <property type="match status" value="1"/>
</dbReference>
<dbReference type="EMBL" id="CM000613">
    <property type="protein sequence ID" value="EEC47604.1"/>
    <property type="molecule type" value="Genomic_DNA"/>
</dbReference>
<dbReference type="InterPro" id="IPR037353">
    <property type="entry name" value="ASH2"/>
</dbReference>
<feature type="compositionally biased region" description="Low complexity" evidence="3">
    <location>
        <begin position="182"/>
        <end position="208"/>
    </location>
</feature>
<evidence type="ECO:0000256" key="3">
    <source>
        <dbReference type="SAM" id="MobiDB-lite"/>
    </source>
</evidence>
<reference evidence="6" key="2">
    <citation type="submission" date="2008-08" db="EMBL/GenBank/DDBJ databases">
        <authorList>
            <consortium name="Diatom Consortium"/>
            <person name="Grigoriev I."/>
            <person name="Grimwood J."/>
            <person name="Kuo A."/>
            <person name="Otillar R.P."/>
            <person name="Salamov A."/>
            <person name="Detter J.C."/>
            <person name="Lindquist E."/>
            <person name="Shapiro H."/>
            <person name="Lucas S."/>
            <person name="Glavina del Rio T."/>
            <person name="Pitluck S."/>
            <person name="Rokhsar D."/>
            <person name="Bowler C."/>
        </authorList>
    </citation>
    <scope>GENOME REANNOTATION</scope>
    <source>
        <strain evidence="6">CCAP 1055/1</strain>
    </source>
</reference>
<dbReference type="Proteomes" id="UP000000759">
    <property type="component" value="Chromosome 10"/>
</dbReference>
<dbReference type="KEGG" id="pti:PHATRDRAFT_46372"/>
<feature type="region of interest" description="Disordered" evidence="3">
    <location>
        <begin position="153"/>
        <end position="222"/>
    </location>
</feature>
<evidence type="ECO:0000313" key="6">
    <source>
        <dbReference type="Proteomes" id="UP000000759"/>
    </source>
</evidence>
<gene>
    <name evidence="5" type="ORF">PHATRDRAFT_46372</name>
</gene>
<dbReference type="Gene3D" id="2.60.120.920">
    <property type="match status" value="1"/>
</dbReference>
<dbReference type="GO" id="GO:0048188">
    <property type="term" value="C:Set1C/COMPASS complex"/>
    <property type="evidence" value="ECO:0007669"/>
    <property type="project" value="InterPro"/>
</dbReference>
<dbReference type="GeneID" id="7201635"/>
<name>B7G101_PHATC</name>
<dbReference type="PANTHER" id="PTHR10598:SF0">
    <property type="entry name" value="SET1_ASH2 HISTONE METHYLTRANSFERASE COMPLEX SUBUNIT ASH2"/>
    <property type="match status" value="1"/>
</dbReference>
<dbReference type="CDD" id="cd12872">
    <property type="entry name" value="SPRY_Ash2"/>
    <property type="match status" value="1"/>
</dbReference>
<proteinExistence type="predicted"/>
<keyword evidence="6" id="KW-1185">Reference proteome</keyword>
<evidence type="ECO:0000256" key="1">
    <source>
        <dbReference type="ARBA" id="ARBA00004123"/>
    </source>
</evidence>
<dbReference type="STRING" id="556484.B7G101"/>
<dbReference type="RefSeq" id="XP_002180952.1">
    <property type="nucleotide sequence ID" value="XM_002180916.1"/>
</dbReference>
<dbReference type="HOGENOM" id="CLU_400892_0_0_1"/>
<organism evidence="5 6">
    <name type="scientific">Phaeodactylum tricornutum (strain CCAP 1055/1)</name>
    <dbReference type="NCBI Taxonomy" id="556484"/>
    <lineage>
        <taxon>Eukaryota</taxon>
        <taxon>Sar</taxon>
        <taxon>Stramenopiles</taxon>
        <taxon>Ochrophyta</taxon>
        <taxon>Bacillariophyta</taxon>
        <taxon>Bacillariophyceae</taxon>
        <taxon>Bacillariophycidae</taxon>
        <taxon>Naviculales</taxon>
        <taxon>Phaeodactylaceae</taxon>
        <taxon>Phaeodactylum</taxon>
    </lineage>
</organism>
<feature type="region of interest" description="Disordered" evidence="3">
    <location>
        <begin position="423"/>
        <end position="458"/>
    </location>
</feature>
<dbReference type="InterPro" id="IPR043136">
    <property type="entry name" value="B30.2/SPRY_sf"/>
</dbReference>
<accession>B7G101</accession>
<dbReference type="PaxDb" id="2850-Phatr46372"/>
<keyword evidence="2" id="KW-0539">Nucleus</keyword>
<evidence type="ECO:0000256" key="2">
    <source>
        <dbReference type="ARBA" id="ARBA00023242"/>
    </source>
</evidence>
<evidence type="ECO:0000313" key="5">
    <source>
        <dbReference type="EMBL" id="EEC47604.1"/>
    </source>
</evidence>
<dbReference type="AlphaFoldDB" id="B7G101"/>
<dbReference type="PANTHER" id="PTHR10598">
    <property type="entry name" value="SET1/ASH2 HISTONE METHYLTRANSFERASE COMPLEX SUBUNIT ASH2"/>
    <property type="match status" value="1"/>
</dbReference>
<dbReference type="OrthoDB" id="10266026at2759"/>
<comment type="subcellular location">
    <subcellularLocation>
        <location evidence="1">Nucleus</location>
    </subcellularLocation>
</comment>
<evidence type="ECO:0000259" key="4">
    <source>
        <dbReference type="SMART" id="SM00449"/>
    </source>
</evidence>
<dbReference type="Pfam" id="PF00622">
    <property type="entry name" value="SPRY"/>
    <property type="match status" value="1"/>
</dbReference>
<dbReference type="InParanoid" id="B7G101"/>
<sequence>MALLMDPAESVGGVIVTVDAKSTRFFGTVYDISVNLKVETYHGRSARACMLVSETTFVLVPFRNPELFGLEIGQWTGTLFSPALQSLARKPRLVSGTIRDDVSVIVLWLTVRTSLLFDGFGSSCILSNERIYRKVKSTTNNIMEAPIAEVEEGASAPSAADAQGTVASGAEVPESAELLDQPSSEPASRSTSASPTAPSNGATTTTRQTSKKGGRGGRSLSPVFDTATMAAVQQAVPILTDMGFHGVATLLGTSSAALVLTPSSSASSTVASFGSAAAGTATLATATHSKGSQAATSVAPATELVQTAASKAIQDVPPWIHWSKIDTAPQLKILDPAHRLQLKSNRGYRMSRANVGVSPSSAVSTHNPNTAATPSFLTCFYYECWILPGPSAHEIWQSLPPNARLGAGLQKQLDRALAWEEQHGYQDGSGGTAKKRTHEAMNEEDDDGSDTQGPPSFGGHVRLGWSMRTGDLQAPVGYDKWSYAIRDINGSILHQSQRDDSWNDGEGFTVGDVVGCAIGLDQGEPKYNHIRFFKNGSGLGPIVLRKGKRTGGEAFSGIESGTYYPAVSSYMGGTVHANFGPTFVYPPRKLPAGIKIAPLTDLNPPPLDPDAAVAKLANVIKLFRKPEQQQNLRAAIRAEATVMCQSYNNFLEKHLQQVRAQRLDRDLPVDDLPQPSVDAENSNINVN</sequence>
<dbReference type="SMART" id="SM00449">
    <property type="entry name" value="SPRY"/>
    <property type="match status" value="1"/>
</dbReference>
<dbReference type="GO" id="GO:0000976">
    <property type="term" value="F:transcription cis-regulatory region binding"/>
    <property type="evidence" value="ECO:0007669"/>
    <property type="project" value="TreeGrafter"/>
</dbReference>
<protein>
    <submittedName>
        <fullName evidence="5">Absent, small, or homeotic discs 2</fullName>
    </submittedName>
</protein>
<feature type="domain" description="SPRY" evidence="4">
    <location>
        <begin position="377"/>
        <end position="583"/>
    </location>
</feature>